<sequence length="50" mass="5138">MTATLTRSTRAFLVGATLLLAALGVSGTGHTLQVCPECISVQLFDPCLGC</sequence>
<protein>
    <submittedName>
        <fullName evidence="1">Uncharacterized protein</fullName>
    </submittedName>
</protein>
<reference evidence="1 2" key="1">
    <citation type="submission" date="2022-12" db="EMBL/GenBank/DDBJ databases">
        <title>Genome Sequence of Deinococcus aquaticus Type Strain PB314.</title>
        <authorList>
            <person name="Albert C."/>
            <person name="Hill J."/>
            <person name="Boren L."/>
            <person name="Scholz-Ng S."/>
            <person name="Fatema N."/>
            <person name="Grosso R."/>
            <person name="Soboslay E."/>
            <person name="Tuohy J."/>
        </authorList>
    </citation>
    <scope>NUCLEOTIDE SEQUENCE [LARGE SCALE GENOMIC DNA]</scope>
    <source>
        <strain evidence="1 2">PB-314</strain>
        <plasmid evidence="1 2">pDATS02</plasmid>
    </source>
</reference>
<gene>
    <name evidence="1" type="ORF">M8445_17190</name>
</gene>
<keyword evidence="2" id="KW-1185">Reference proteome</keyword>
<proteinExistence type="predicted"/>
<organism evidence="1 2">
    <name type="scientific">Deinococcus aquaticus</name>
    <dbReference type="NCBI Taxonomy" id="328692"/>
    <lineage>
        <taxon>Bacteria</taxon>
        <taxon>Thermotogati</taxon>
        <taxon>Deinococcota</taxon>
        <taxon>Deinococci</taxon>
        <taxon>Deinococcales</taxon>
        <taxon>Deinococcaceae</taxon>
        <taxon>Deinococcus</taxon>
    </lineage>
</organism>
<dbReference type="RefSeq" id="WP_273991449.1">
    <property type="nucleotide sequence ID" value="NZ_BAABQT010000016.1"/>
</dbReference>
<dbReference type="EMBL" id="CP115167">
    <property type="protein sequence ID" value="WDA60702.1"/>
    <property type="molecule type" value="Genomic_DNA"/>
</dbReference>
<evidence type="ECO:0000313" key="1">
    <source>
        <dbReference type="EMBL" id="WDA60702.1"/>
    </source>
</evidence>
<keyword evidence="1" id="KW-0614">Plasmid</keyword>
<geneLocation type="plasmid" evidence="1 2">
    <name>pDATS02</name>
</geneLocation>
<evidence type="ECO:0000313" key="2">
    <source>
        <dbReference type="Proteomes" id="UP001217044"/>
    </source>
</evidence>
<accession>A0ABY7V6B5</accession>
<dbReference type="Proteomes" id="UP001217044">
    <property type="component" value="Plasmid pDATS02"/>
</dbReference>
<name>A0ABY7V6B5_9DEIO</name>